<keyword evidence="3" id="KW-1185">Reference proteome</keyword>
<sequence>MSSQDYYNQGHQPHYPQQPPQGYYPPQQGQYPPGYPPQQPQGYAPPQQPYQPPVRYNKVALLQRTKN</sequence>
<dbReference type="AlphaFoldDB" id="A0A2I1CP02"/>
<evidence type="ECO:0000256" key="1">
    <source>
        <dbReference type="SAM" id="MobiDB-lite"/>
    </source>
</evidence>
<organism evidence="2 3">
    <name type="scientific">Aspergillus novofumigatus (strain IBT 16806)</name>
    <dbReference type="NCBI Taxonomy" id="1392255"/>
    <lineage>
        <taxon>Eukaryota</taxon>
        <taxon>Fungi</taxon>
        <taxon>Dikarya</taxon>
        <taxon>Ascomycota</taxon>
        <taxon>Pezizomycotina</taxon>
        <taxon>Eurotiomycetes</taxon>
        <taxon>Eurotiomycetidae</taxon>
        <taxon>Eurotiales</taxon>
        <taxon>Aspergillaceae</taxon>
        <taxon>Aspergillus</taxon>
        <taxon>Aspergillus subgen. Fumigati</taxon>
    </lineage>
</organism>
<dbReference type="VEuPathDB" id="FungiDB:P174DRAFT_437785"/>
<accession>A0A2I1CP02</accession>
<protein>
    <submittedName>
        <fullName evidence="2">Uncharacterized protein</fullName>
    </submittedName>
</protein>
<evidence type="ECO:0000313" key="3">
    <source>
        <dbReference type="Proteomes" id="UP000234474"/>
    </source>
</evidence>
<dbReference type="Proteomes" id="UP000234474">
    <property type="component" value="Unassembled WGS sequence"/>
</dbReference>
<proteinExistence type="predicted"/>
<evidence type="ECO:0000313" key="2">
    <source>
        <dbReference type="EMBL" id="PKX99345.1"/>
    </source>
</evidence>
<dbReference type="GeneID" id="36533711"/>
<name>A0A2I1CP02_ASPN1</name>
<feature type="region of interest" description="Disordered" evidence="1">
    <location>
        <begin position="1"/>
        <end position="52"/>
    </location>
</feature>
<dbReference type="RefSeq" id="XP_024687940.1">
    <property type="nucleotide sequence ID" value="XM_024826386.1"/>
</dbReference>
<gene>
    <name evidence="2" type="ORF">P174DRAFT_437785</name>
</gene>
<comment type="caution">
    <text evidence="2">The sequence shown here is derived from an EMBL/GenBank/DDBJ whole genome shotgun (WGS) entry which is preliminary data.</text>
</comment>
<dbReference type="EMBL" id="MSZS01000001">
    <property type="protein sequence ID" value="PKX99345.1"/>
    <property type="molecule type" value="Genomic_DNA"/>
</dbReference>
<reference evidence="3" key="1">
    <citation type="journal article" date="2018" name="Proc. Natl. Acad. Sci. U.S.A.">
        <title>Linking secondary metabolites to gene clusters through genome sequencing of six diverse Aspergillus species.</title>
        <authorList>
            <person name="Kaerboelling I."/>
            <person name="Vesth T.C."/>
            <person name="Frisvad J.C."/>
            <person name="Nybo J.L."/>
            <person name="Theobald S."/>
            <person name="Kuo A."/>
            <person name="Bowyer P."/>
            <person name="Matsuda Y."/>
            <person name="Mondo S."/>
            <person name="Lyhne E.K."/>
            <person name="Kogle M.E."/>
            <person name="Clum A."/>
            <person name="Lipzen A."/>
            <person name="Salamov A."/>
            <person name="Ngan C.Y."/>
            <person name="Daum C."/>
            <person name="Chiniquy J."/>
            <person name="Barry K."/>
            <person name="LaButti K."/>
            <person name="Haridas S."/>
            <person name="Simmons B.A."/>
            <person name="Magnuson J.K."/>
            <person name="Mortensen U.H."/>
            <person name="Larsen T.O."/>
            <person name="Grigoriev I.V."/>
            <person name="Baker S.E."/>
            <person name="Andersen M.R."/>
        </authorList>
    </citation>
    <scope>NUCLEOTIDE SEQUENCE [LARGE SCALE GENOMIC DNA]</scope>
    <source>
        <strain evidence="3">IBT 16806</strain>
    </source>
</reference>